<feature type="signal peptide" evidence="1">
    <location>
        <begin position="1"/>
        <end position="34"/>
    </location>
</feature>
<dbReference type="EMBL" id="HBEO01003285">
    <property type="protein sequence ID" value="CAD8469203.1"/>
    <property type="molecule type" value="Transcribed_RNA"/>
</dbReference>
<sequence length="500" mass="56820">MVKRSRGSNAMSRQPGGSELALFAIFILQGLAHGGSVAGEEGRATRYIWLMQGKEEMSLDFLRSDHSDAIQVVWGSEPLNASKDAFYLPNSTCTEGRNFLLQMALVRERKEGRYDYFIYTEDDAELEEILDFGHNVGDPYRTFERYLHLWEPAVAVPFNGYGMPDPPEEVVAACWWDHLMVAFHRDALPALLPYWTGFDKESWWFPQRIVTVLSAAFYHENRIQVNAVAAMNTQHRWNPDMGDVDWASVNSWVVPAVRDTSALINLTCAFDNDQWVPSAARRREGRTYELPEGAVDPCHPLHSSRKVFWDSQPSWDRGRSRTHELRAGEEEERECASYGLVKEAWDQVGRVSSQTARALDPDHDPLTSRMIAAQTVINLCMERRGHRLVFLEPAPDLEIDVGGSAKFAIQVTVNNVSTSSRYSVKIYQELDVYQRQPRILHEDFLDCDGKSLCILQGSLSGFSHQDGSSFLKAQLYRPDQSRAATARVRIATVPRRSREL</sequence>
<organism evidence="2">
    <name type="scientific">Hanusia phi</name>
    <dbReference type="NCBI Taxonomy" id="3032"/>
    <lineage>
        <taxon>Eukaryota</taxon>
        <taxon>Cryptophyceae</taxon>
        <taxon>Pyrenomonadales</taxon>
        <taxon>Geminigeraceae</taxon>
        <taxon>Hanusia</taxon>
    </lineage>
</organism>
<name>A0A7S0DYJ5_9CRYP</name>
<accession>A0A7S0DYJ5</accession>
<gene>
    <name evidence="2" type="ORF">HPHI1048_LOCUS2320</name>
</gene>
<evidence type="ECO:0000256" key="1">
    <source>
        <dbReference type="SAM" id="SignalP"/>
    </source>
</evidence>
<keyword evidence="1" id="KW-0732">Signal</keyword>
<proteinExistence type="predicted"/>
<reference evidence="2" key="1">
    <citation type="submission" date="2021-01" db="EMBL/GenBank/DDBJ databases">
        <authorList>
            <person name="Corre E."/>
            <person name="Pelletier E."/>
            <person name="Niang G."/>
            <person name="Scheremetjew M."/>
            <person name="Finn R."/>
            <person name="Kale V."/>
            <person name="Holt S."/>
            <person name="Cochrane G."/>
            <person name="Meng A."/>
            <person name="Brown T."/>
            <person name="Cohen L."/>
        </authorList>
    </citation>
    <scope>NUCLEOTIDE SEQUENCE</scope>
    <source>
        <strain evidence="2">CCMP325</strain>
    </source>
</reference>
<evidence type="ECO:0000313" key="2">
    <source>
        <dbReference type="EMBL" id="CAD8469203.1"/>
    </source>
</evidence>
<dbReference type="AlphaFoldDB" id="A0A7S0DYJ5"/>
<feature type="chain" id="PRO_5030801323" evidence="1">
    <location>
        <begin position="35"/>
        <end position="500"/>
    </location>
</feature>
<protein>
    <submittedName>
        <fullName evidence="2">Uncharacterized protein</fullName>
    </submittedName>
</protein>